<feature type="domain" description="HTH araC/xylS-type" evidence="1">
    <location>
        <begin position="73"/>
        <end position="130"/>
    </location>
</feature>
<name>A0A327VQ66_9BACT</name>
<keyword evidence="3" id="KW-1185">Reference proteome</keyword>
<reference evidence="2 3" key="1">
    <citation type="submission" date="2018-06" db="EMBL/GenBank/DDBJ databases">
        <title>Genomic Encyclopedia of Archaeal and Bacterial Type Strains, Phase II (KMG-II): from individual species to whole genera.</title>
        <authorList>
            <person name="Goeker M."/>
        </authorList>
    </citation>
    <scope>NUCLEOTIDE SEQUENCE [LARGE SCALE GENOMIC DNA]</scope>
    <source>
        <strain evidence="2 3">DSM 29821</strain>
    </source>
</reference>
<comment type="caution">
    <text evidence="2">The sequence shown here is derived from an EMBL/GenBank/DDBJ whole genome shotgun (WGS) entry which is preliminary data.</text>
</comment>
<dbReference type="GO" id="GO:0043565">
    <property type="term" value="F:sequence-specific DNA binding"/>
    <property type="evidence" value="ECO:0007669"/>
    <property type="project" value="InterPro"/>
</dbReference>
<dbReference type="OrthoDB" id="675492at2"/>
<dbReference type="PROSITE" id="PS01124">
    <property type="entry name" value="HTH_ARAC_FAMILY_2"/>
    <property type="match status" value="1"/>
</dbReference>
<dbReference type="GO" id="GO:0003700">
    <property type="term" value="F:DNA-binding transcription factor activity"/>
    <property type="evidence" value="ECO:0007669"/>
    <property type="project" value="InterPro"/>
</dbReference>
<proteinExistence type="predicted"/>
<evidence type="ECO:0000313" key="3">
    <source>
        <dbReference type="Proteomes" id="UP000249819"/>
    </source>
</evidence>
<gene>
    <name evidence="2" type="ORF">CLV59_109312</name>
</gene>
<sequence length="145" mass="17112">MNILTPTTRNYGHMQYSTAQENILTNVKTLIEEIYESDISIDENFQPEKYIQSRLSTPQEEVELWFIDKYEKTIRQYTMEVRVNKVKELLVYTDLSTSEIAHKLGYASIELMSEELIQLTGLPIVFFQHIKEQKAQTAMDQRKKK</sequence>
<dbReference type="EMBL" id="QLMA01000009">
    <property type="protein sequence ID" value="RAJ75698.1"/>
    <property type="molecule type" value="Genomic_DNA"/>
</dbReference>
<dbReference type="Proteomes" id="UP000249819">
    <property type="component" value="Unassembled WGS sequence"/>
</dbReference>
<evidence type="ECO:0000259" key="1">
    <source>
        <dbReference type="PROSITE" id="PS01124"/>
    </source>
</evidence>
<evidence type="ECO:0000313" key="2">
    <source>
        <dbReference type="EMBL" id="RAJ75698.1"/>
    </source>
</evidence>
<organism evidence="2 3">
    <name type="scientific">Chitinophaga dinghuensis</name>
    <dbReference type="NCBI Taxonomy" id="1539050"/>
    <lineage>
        <taxon>Bacteria</taxon>
        <taxon>Pseudomonadati</taxon>
        <taxon>Bacteroidota</taxon>
        <taxon>Chitinophagia</taxon>
        <taxon>Chitinophagales</taxon>
        <taxon>Chitinophagaceae</taxon>
        <taxon>Chitinophaga</taxon>
    </lineage>
</organism>
<dbReference type="Gene3D" id="1.10.10.60">
    <property type="entry name" value="Homeodomain-like"/>
    <property type="match status" value="1"/>
</dbReference>
<protein>
    <submittedName>
        <fullName evidence="2">AraC-like DNA-binding protein</fullName>
    </submittedName>
</protein>
<dbReference type="Pfam" id="PF12833">
    <property type="entry name" value="HTH_18"/>
    <property type="match status" value="1"/>
</dbReference>
<dbReference type="AlphaFoldDB" id="A0A327VQ66"/>
<dbReference type="InterPro" id="IPR018060">
    <property type="entry name" value="HTH_AraC"/>
</dbReference>
<dbReference type="RefSeq" id="WP_111594849.1">
    <property type="nucleotide sequence ID" value="NZ_QLMA01000009.1"/>
</dbReference>
<accession>A0A327VQ66</accession>
<keyword evidence="2" id="KW-0238">DNA-binding</keyword>